<proteinExistence type="predicted"/>
<accession>D2QC87</accession>
<dbReference type="AlphaFoldDB" id="D2QC87"/>
<sequence length="139" mass="16366">MYFFRVNLLIRLPRFQKLQREWQPIASTVCSEFNTAFRENKVKLKGSGFYTIELTPNEYFINDILPVNPLGSSVWTYSKYISISQFESIDKASMRLFLIEETYNALIKLLAVRQLPNNLFFDTLKTINRDSDITSMIFK</sequence>
<dbReference type="KEGG" id="sli:Slin_0128"/>
<evidence type="ECO:0000313" key="1">
    <source>
        <dbReference type="EMBL" id="ADB36198.1"/>
    </source>
</evidence>
<protein>
    <submittedName>
        <fullName evidence="1">Uncharacterized protein</fullName>
    </submittedName>
</protein>
<dbReference type="Proteomes" id="UP000002028">
    <property type="component" value="Chromosome"/>
</dbReference>
<organism evidence="1 2">
    <name type="scientific">Spirosoma linguale (strain ATCC 33905 / DSM 74 / LMG 10896 / Claus 1)</name>
    <dbReference type="NCBI Taxonomy" id="504472"/>
    <lineage>
        <taxon>Bacteria</taxon>
        <taxon>Pseudomonadati</taxon>
        <taxon>Bacteroidota</taxon>
        <taxon>Cytophagia</taxon>
        <taxon>Cytophagales</taxon>
        <taxon>Cytophagaceae</taxon>
        <taxon>Spirosoma</taxon>
    </lineage>
</organism>
<evidence type="ECO:0000313" key="2">
    <source>
        <dbReference type="Proteomes" id="UP000002028"/>
    </source>
</evidence>
<dbReference type="EMBL" id="CP001769">
    <property type="protein sequence ID" value="ADB36198.1"/>
    <property type="molecule type" value="Genomic_DNA"/>
</dbReference>
<gene>
    <name evidence="1" type="ordered locus">Slin_0128</name>
</gene>
<keyword evidence="2" id="KW-1185">Reference proteome</keyword>
<name>D2QC87_SPILD</name>
<reference evidence="1 2" key="1">
    <citation type="journal article" date="2010" name="Stand. Genomic Sci.">
        <title>Complete genome sequence of Spirosoma linguale type strain (1).</title>
        <authorList>
            <person name="Lail K."/>
            <person name="Sikorski J."/>
            <person name="Saunders E."/>
            <person name="Lapidus A."/>
            <person name="Glavina Del Rio T."/>
            <person name="Copeland A."/>
            <person name="Tice H."/>
            <person name="Cheng J.-F."/>
            <person name="Lucas S."/>
            <person name="Nolan M."/>
            <person name="Bruce D."/>
            <person name="Goodwin L."/>
            <person name="Pitluck S."/>
            <person name="Ivanova N."/>
            <person name="Mavromatis K."/>
            <person name="Ovchinnikova G."/>
            <person name="Pati A."/>
            <person name="Chen A."/>
            <person name="Palaniappan K."/>
            <person name="Land M."/>
            <person name="Hauser L."/>
            <person name="Chang Y.-J."/>
            <person name="Jeffries C.D."/>
            <person name="Chain P."/>
            <person name="Brettin T."/>
            <person name="Detter J.C."/>
            <person name="Schuetze A."/>
            <person name="Rohde M."/>
            <person name="Tindall B.J."/>
            <person name="Goeker M."/>
            <person name="Bristow J."/>
            <person name="Eisen J.A."/>
            <person name="Markowitz V."/>
            <person name="Hugenholtz P."/>
            <person name="Kyrpides N.C."/>
            <person name="Klenk H.-P."/>
            <person name="Chen F."/>
        </authorList>
    </citation>
    <scope>NUCLEOTIDE SEQUENCE [LARGE SCALE GENOMIC DNA]</scope>
    <source>
        <strain evidence="2">ATCC 33905 / DSM 74 / LMG 10896 / Claus 1</strain>
    </source>
</reference>
<dbReference type="HOGENOM" id="CLU_1843859_0_0_10"/>